<evidence type="ECO:0000313" key="2">
    <source>
        <dbReference type="Proteomes" id="UP000078397"/>
    </source>
</evidence>
<dbReference type="RefSeq" id="XP_018138474.1">
    <property type="nucleotide sequence ID" value="XM_018294499.1"/>
</dbReference>
<evidence type="ECO:0000313" key="1">
    <source>
        <dbReference type="EMBL" id="OAQ60596.1"/>
    </source>
</evidence>
<dbReference type="GeneID" id="28858493"/>
<dbReference type="AlphaFoldDB" id="A0A179F591"/>
<dbReference type="EMBL" id="LSBJ02000008">
    <property type="protein sequence ID" value="OAQ60596.1"/>
    <property type="molecule type" value="Genomic_DNA"/>
</dbReference>
<dbReference type="Proteomes" id="UP000078397">
    <property type="component" value="Unassembled WGS sequence"/>
</dbReference>
<accession>A0A179F591</accession>
<proteinExistence type="predicted"/>
<gene>
    <name evidence="1" type="ORF">VFPPC_16746</name>
</gene>
<protein>
    <submittedName>
        <fullName evidence="1">Uncharacterized protein</fullName>
    </submittedName>
</protein>
<name>A0A179F591_METCM</name>
<keyword evidence="2" id="KW-1185">Reference proteome</keyword>
<comment type="caution">
    <text evidence="1">The sequence shown here is derived from an EMBL/GenBank/DDBJ whole genome shotgun (WGS) entry which is preliminary data.</text>
</comment>
<dbReference type="KEGG" id="pchm:VFPPC_16746"/>
<organism evidence="1 2">
    <name type="scientific">Pochonia chlamydosporia 170</name>
    <dbReference type="NCBI Taxonomy" id="1380566"/>
    <lineage>
        <taxon>Eukaryota</taxon>
        <taxon>Fungi</taxon>
        <taxon>Dikarya</taxon>
        <taxon>Ascomycota</taxon>
        <taxon>Pezizomycotina</taxon>
        <taxon>Sordariomycetes</taxon>
        <taxon>Hypocreomycetidae</taxon>
        <taxon>Hypocreales</taxon>
        <taxon>Clavicipitaceae</taxon>
        <taxon>Pochonia</taxon>
    </lineage>
</organism>
<reference evidence="1 2" key="1">
    <citation type="journal article" date="2016" name="PLoS Pathog.">
        <title>Biosynthesis of antibiotic leucinostatins in bio-control fungus Purpureocillium lilacinum and their inhibition on phytophthora revealed by genome mining.</title>
        <authorList>
            <person name="Wang G."/>
            <person name="Liu Z."/>
            <person name="Lin R."/>
            <person name="Li E."/>
            <person name="Mao Z."/>
            <person name="Ling J."/>
            <person name="Yang Y."/>
            <person name="Yin W.B."/>
            <person name="Xie B."/>
        </authorList>
    </citation>
    <scope>NUCLEOTIDE SEQUENCE [LARGE SCALE GENOMIC DNA]</scope>
    <source>
        <strain evidence="1">170</strain>
    </source>
</reference>
<sequence length="66" mass="7294">MVADALRLNHAVFGVLCLWSRTATKSLQKHPSQMILTSATQKLPEQASNVMLRPECQWTTPVSSNA</sequence>